<keyword evidence="10" id="KW-0739">Sodium transport</keyword>
<dbReference type="PANTHER" id="PTHR42985:SF40">
    <property type="entry name" value="LD47995P-RELATED"/>
    <property type="match status" value="1"/>
</dbReference>
<feature type="transmembrane region" description="Helical" evidence="12">
    <location>
        <begin position="149"/>
        <end position="170"/>
    </location>
</feature>
<evidence type="ECO:0000256" key="10">
    <source>
        <dbReference type="ARBA" id="ARBA00023201"/>
    </source>
</evidence>
<keyword evidence="6 12" id="KW-1133">Transmembrane helix</keyword>
<name>A0A7L7LBQ5_9BACT</name>
<feature type="transmembrane region" description="Helical" evidence="12">
    <location>
        <begin position="454"/>
        <end position="476"/>
    </location>
</feature>
<keyword evidence="3" id="KW-0813">Transport</keyword>
<dbReference type="KEGG" id="add:HUW48_18110"/>
<evidence type="ECO:0000256" key="4">
    <source>
        <dbReference type="ARBA" id="ARBA00022475"/>
    </source>
</evidence>
<evidence type="ECO:0000256" key="9">
    <source>
        <dbReference type="ARBA" id="ARBA00023136"/>
    </source>
</evidence>
<feature type="transmembrane region" description="Helical" evidence="12">
    <location>
        <begin position="43"/>
        <end position="63"/>
    </location>
</feature>
<keyword evidence="5 12" id="KW-0812">Transmembrane</keyword>
<dbReference type="PROSITE" id="PS50283">
    <property type="entry name" value="NA_SOLUT_SYMP_3"/>
    <property type="match status" value="1"/>
</dbReference>
<dbReference type="AlphaFoldDB" id="A0A7L7LBQ5"/>
<dbReference type="GO" id="GO:0006814">
    <property type="term" value="P:sodium ion transport"/>
    <property type="evidence" value="ECO:0007669"/>
    <property type="project" value="UniProtKB-KW"/>
</dbReference>
<evidence type="ECO:0000256" key="11">
    <source>
        <dbReference type="RuleBase" id="RU362091"/>
    </source>
</evidence>
<sequence length="570" mass="63767">MSTIDWVVLIGTLAFIVSYGVWKTRLADKNIEGYLKGDNKERWWMMGLSIMATQASAITFLSTPGQAYEDGMRFIQFYLGLPLAMIIIAATIIPNYYRLKVYTAYEYLESRFDLKCRLLAAFLFLVQRGLSTGITIYAPSIILSTILGWSLQITILVMGLLVTIYTVSGGTRAVSVTHQQQMAIMLCGMVMAGITVMYMLPADISFGQAIQVAGKMGKLNLIDFNFDWDDRYNFWSGMLGGLFVALSYFGADQSQVGRYLSGESISQSRLSVLFNGLLKIPMQFLILFIGVLVFLFYQFHQPPIFFNQVEKNKLIDSEHAPALKQLETEYSSNFRQKQQQVNQLVEALKTEDEAQINAVQQALTTTETQGKDLRKQVSSLLQKVDPKGETRDTDYVFITFIITYLPHGLIGLLIAVIFSAGMSSTAAGLNSLGSTTVIDFYKRTIRPEASSRHYVFMSKIFTIGWAITGVLFATLASQLENLIQAVNLLGSYFYGPILGIFIVAFYVKYIQSNAAFWGALLAQAAVIIISITTKIAYLWWNPIGCGLVIIFGLIIQVFLNQKQQVLTLKK</sequence>
<dbReference type="Pfam" id="PF00474">
    <property type="entry name" value="SSF"/>
    <property type="match status" value="2"/>
</dbReference>
<protein>
    <submittedName>
        <fullName evidence="13">Sodium:solute symporter</fullName>
    </submittedName>
</protein>
<dbReference type="InterPro" id="IPR038377">
    <property type="entry name" value="Na/Glc_symporter_sf"/>
</dbReference>
<feature type="transmembrane region" description="Helical" evidence="12">
    <location>
        <begin position="232"/>
        <end position="251"/>
    </location>
</feature>
<feature type="transmembrane region" description="Helical" evidence="12">
    <location>
        <begin position="75"/>
        <end position="97"/>
    </location>
</feature>
<dbReference type="CDD" id="cd11494">
    <property type="entry name" value="SLC5sbd_NIS-like_u2"/>
    <property type="match status" value="1"/>
</dbReference>
<keyword evidence="7" id="KW-0915">Sodium</keyword>
<feature type="transmembrane region" description="Helical" evidence="12">
    <location>
        <begin position="395"/>
        <end position="418"/>
    </location>
</feature>
<gene>
    <name evidence="13" type="ORF">HUW48_18110</name>
</gene>
<evidence type="ECO:0000256" key="6">
    <source>
        <dbReference type="ARBA" id="ARBA00022989"/>
    </source>
</evidence>
<dbReference type="Gene3D" id="1.20.1730.10">
    <property type="entry name" value="Sodium/glucose cotransporter"/>
    <property type="match status" value="1"/>
</dbReference>
<feature type="transmembrane region" description="Helical" evidence="12">
    <location>
        <begin position="118"/>
        <end position="143"/>
    </location>
</feature>
<feature type="transmembrane region" description="Helical" evidence="12">
    <location>
        <begin position="539"/>
        <end position="559"/>
    </location>
</feature>
<evidence type="ECO:0000313" key="14">
    <source>
        <dbReference type="Proteomes" id="UP000514509"/>
    </source>
</evidence>
<evidence type="ECO:0000256" key="7">
    <source>
        <dbReference type="ARBA" id="ARBA00023053"/>
    </source>
</evidence>
<keyword evidence="8" id="KW-0406">Ion transport</keyword>
<proteinExistence type="inferred from homology"/>
<dbReference type="RefSeq" id="WP_182412279.1">
    <property type="nucleotide sequence ID" value="NZ_CP055153.1"/>
</dbReference>
<feature type="transmembrane region" description="Helical" evidence="12">
    <location>
        <begin position="482"/>
        <end position="507"/>
    </location>
</feature>
<evidence type="ECO:0000256" key="1">
    <source>
        <dbReference type="ARBA" id="ARBA00004651"/>
    </source>
</evidence>
<comment type="subcellular location">
    <subcellularLocation>
        <location evidence="1">Cell membrane</location>
        <topology evidence="1">Multi-pass membrane protein</topology>
    </subcellularLocation>
</comment>
<evidence type="ECO:0000256" key="2">
    <source>
        <dbReference type="ARBA" id="ARBA00006434"/>
    </source>
</evidence>
<feature type="transmembrane region" description="Helical" evidence="12">
    <location>
        <begin position="272"/>
        <end position="297"/>
    </location>
</feature>
<dbReference type="EMBL" id="CP055153">
    <property type="protein sequence ID" value="QMU29819.1"/>
    <property type="molecule type" value="Genomic_DNA"/>
</dbReference>
<evidence type="ECO:0000313" key="13">
    <source>
        <dbReference type="EMBL" id="QMU29819.1"/>
    </source>
</evidence>
<dbReference type="Proteomes" id="UP000514509">
    <property type="component" value="Chromosome"/>
</dbReference>
<feature type="transmembrane region" description="Helical" evidence="12">
    <location>
        <begin position="514"/>
        <end position="533"/>
    </location>
</feature>
<dbReference type="GO" id="GO:0015293">
    <property type="term" value="F:symporter activity"/>
    <property type="evidence" value="ECO:0007669"/>
    <property type="project" value="TreeGrafter"/>
</dbReference>
<evidence type="ECO:0000256" key="5">
    <source>
        <dbReference type="ARBA" id="ARBA00022692"/>
    </source>
</evidence>
<reference evidence="13 14" key="2">
    <citation type="submission" date="2020-08" db="EMBL/GenBank/DDBJ databases">
        <title>Adhaeribacter dokdonensis sp. nov., isolated from the rhizosphere of Elymus tsukushiensis, a plant native to the Dokdo Islands, Republic of Korea.</title>
        <authorList>
            <person name="Ghim S.Y."/>
        </authorList>
    </citation>
    <scope>NUCLEOTIDE SEQUENCE [LARGE SCALE GENOMIC DNA]</scope>
    <source>
        <strain evidence="13 14">KUDC8001</strain>
    </source>
</reference>
<dbReference type="InterPro" id="IPR001734">
    <property type="entry name" value="Na/solute_symporter"/>
</dbReference>
<evidence type="ECO:0000256" key="12">
    <source>
        <dbReference type="SAM" id="Phobius"/>
    </source>
</evidence>
<evidence type="ECO:0000256" key="8">
    <source>
        <dbReference type="ARBA" id="ARBA00023065"/>
    </source>
</evidence>
<dbReference type="InterPro" id="IPR051163">
    <property type="entry name" value="Sodium:Solute_Symporter_SSF"/>
</dbReference>
<accession>A0A7L7LBQ5</accession>
<keyword evidence="14" id="KW-1185">Reference proteome</keyword>
<reference evidence="13 14" key="1">
    <citation type="submission" date="2020-06" db="EMBL/GenBank/DDBJ databases">
        <authorList>
            <person name="Hwang Y.J."/>
        </authorList>
    </citation>
    <scope>NUCLEOTIDE SEQUENCE [LARGE SCALE GENOMIC DNA]</scope>
    <source>
        <strain evidence="13 14">KUDC8001</strain>
    </source>
</reference>
<dbReference type="PANTHER" id="PTHR42985">
    <property type="entry name" value="SODIUM-COUPLED MONOCARBOXYLATE TRANSPORTER"/>
    <property type="match status" value="1"/>
</dbReference>
<feature type="transmembrane region" description="Helical" evidence="12">
    <location>
        <begin position="182"/>
        <end position="200"/>
    </location>
</feature>
<feature type="transmembrane region" description="Helical" evidence="12">
    <location>
        <begin position="6"/>
        <end position="22"/>
    </location>
</feature>
<keyword evidence="4" id="KW-1003">Cell membrane</keyword>
<keyword evidence="9 12" id="KW-0472">Membrane</keyword>
<evidence type="ECO:0000256" key="3">
    <source>
        <dbReference type="ARBA" id="ARBA00022448"/>
    </source>
</evidence>
<comment type="similarity">
    <text evidence="2 11">Belongs to the sodium:solute symporter (SSF) (TC 2.A.21) family.</text>
</comment>
<organism evidence="13 14">
    <name type="scientific">Adhaeribacter radiodurans</name>
    <dbReference type="NCBI Taxonomy" id="2745197"/>
    <lineage>
        <taxon>Bacteria</taxon>
        <taxon>Pseudomonadati</taxon>
        <taxon>Bacteroidota</taxon>
        <taxon>Cytophagia</taxon>
        <taxon>Cytophagales</taxon>
        <taxon>Hymenobacteraceae</taxon>
        <taxon>Adhaeribacter</taxon>
    </lineage>
</organism>
<dbReference type="GO" id="GO:0005886">
    <property type="term" value="C:plasma membrane"/>
    <property type="evidence" value="ECO:0007669"/>
    <property type="project" value="UniProtKB-SubCell"/>
</dbReference>